<keyword evidence="1" id="KW-0805">Transcription regulation</keyword>
<dbReference type="SMART" id="SM00421">
    <property type="entry name" value="HTH_LUXR"/>
    <property type="match status" value="1"/>
</dbReference>
<dbReference type="InterPro" id="IPR000792">
    <property type="entry name" value="Tscrpt_reg_LuxR_C"/>
</dbReference>
<accession>A0A5S4EVW4</accession>
<dbReference type="Proteomes" id="UP000306628">
    <property type="component" value="Unassembled WGS sequence"/>
</dbReference>
<feature type="domain" description="HTH luxR-type" evidence="4">
    <location>
        <begin position="1"/>
        <end position="59"/>
    </location>
</feature>
<evidence type="ECO:0000259" key="4">
    <source>
        <dbReference type="PROSITE" id="PS50043"/>
    </source>
</evidence>
<name>A0A5S4EVW4_9ACTN</name>
<comment type="caution">
    <text evidence="5">The sequence shown here is derived from an EMBL/GenBank/DDBJ whole genome shotgun (WGS) entry which is preliminary data.</text>
</comment>
<dbReference type="SUPFAM" id="SSF46894">
    <property type="entry name" value="C-terminal effector domain of the bipartite response regulators"/>
    <property type="match status" value="1"/>
</dbReference>
<keyword evidence="6" id="KW-1185">Reference proteome</keyword>
<dbReference type="CDD" id="cd06170">
    <property type="entry name" value="LuxR_C_like"/>
    <property type="match status" value="1"/>
</dbReference>
<sequence>MTAREIEVLRLVAEGLTNREIAERLFIAQKTVSVHVSNILGKLEVSTRTQAAAAARERGLLS</sequence>
<proteinExistence type="predicted"/>
<gene>
    <name evidence="5" type="ORF">ETD85_62755</name>
</gene>
<evidence type="ECO:0000313" key="6">
    <source>
        <dbReference type="Proteomes" id="UP000306628"/>
    </source>
</evidence>
<organism evidence="5 6">
    <name type="scientific">Nonomuraea zeae</name>
    <dbReference type="NCBI Taxonomy" id="1642303"/>
    <lineage>
        <taxon>Bacteria</taxon>
        <taxon>Bacillati</taxon>
        <taxon>Actinomycetota</taxon>
        <taxon>Actinomycetes</taxon>
        <taxon>Streptosporangiales</taxon>
        <taxon>Streptosporangiaceae</taxon>
        <taxon>Nonomuraea</taxon>
    </lineage>
</organism>
<dbReference type="PROSITE" id="PS00622">
    <property type="entry name" value="HTH_LUXR_1"/>
    <property type="match status" value="1"/>
</dbReference>
<dbReference type="PANTHER" id="PTHR44688:SF16">
    <property type="entry name" value="DNA-BINDING TRANSCRIPTIONAL ACTIVATOR DEVR_DOSR"/>
    <property type="match status" value="1"/>
</dbReference>
<evidence type="ECO:0000256" key="3">
    <source>
        <dbReference type="ARBA" id="ARBA00023163"/>
    </source>
</evidence>
<dbReference type="PRINTS" id="PR00038">
    <property type="entry name" value="HTHLUXR"/>
</dbReference>
<dbReference type="EMBL" id="VCKX01000751">
    <property type="protein sequence ID" value="TMR07696.1"/>
    <property type="molecule type" value="Genomic_DNA"/>
</dbReference>
<dbReference type="PROSITE" id="PS50043">
    <property type="entry name" value="HTH_LUXR_2"/>
    <property type="match status" value="1"/>
</dbReference>
<evidence type="ECO:0000256" key="1">
    <source>
        <dbReference type="ARBA" id="ARBA00023015"/>
    </source>
</evidence>
<reference evidence="5 6" key="1">
    <citation type="submission" date="2019-05" db="EMBL/GenBank/DDBJ databases">
        <title>Draft genome sequence of Nonomuraea zeae DSM 100528.</title>
        <authorList>
            <person name="Saricaoglu S."/>
            <person name="Isik K."/>
        </authorList>
    </citation>
    <scope>NUCLEOTIDE SEQUENCE [LARGE SCALE GENOMIC DNA]</scope>
    <source>
        <strain evidence="5 6">DSM 100528</strain>
    </source>
</reference>
<dbReference type="GO" id="GO:0006355">
    <property type="term" value="P:regulation of DNA-templated transcription"/>
    <property type="evidence" value="ECO:0007669"/>
    <property type="project" value="InterPro"/>
</dbReference>
<dbReference type="AlphaFoldDB" id="A0A5S4EVW4"/>
<dbReference type="InterPro" id="IPR036388">
    <property type="entry name" value="WH-like_DNA-bd_sf"/>
</dbReference>
<dbReference type="Pfam" id="PF00196">
    <property type="entry name" value="GerE"/>
    <property type="match status" value="1"/>
</dbReference>
<keyword evidence="2" id="KW-0238">DNA-binding</keyword>
<keyword evidence="3" id="KW-0804">Transcription</keyword>
<dbReference type="GO" id="GO:0003677">
    <property type="term" value="F:DNA binding"/>
    <property type="evidence" value="ECO:0007669"/>
    <property type="project" value="UniProtKB-KW"/>
</dbReference>
<dbReference type="InterPro" id="IPR016032">
    <property type="entry name" value="Sig_transdc_resp-reg_C-effctor"/>
</dbReference>
<evidence type="ECO:0000313" key="5">
    <source>
        <dbReference type="EMBL" id="TMR07696.1"/>
    </source>
</evidence>
<protein>
    <submittedName>
        <fullName evidence="5">Response regulator transcription factor</fullName>
    </submittedName>
</protein>
<dbReference type="PANTHER" id="PTHR44688">
    <property type="entry name" value="DNA-BINDING TRANSCRIPTIONAL ACTIVATOR DEVR_DOSR"/>
    <property type="match status" value="1"/>
</dbReference>
<evidence type="ECO:0000256" key="2">
    <source>
        <dbReference type="ARBA" id="ARBA00023125"/>
    </source>
</evidence>
<dbReference type="OrthoDB" id="3197423at2"/>
<dbReference type="Gene3D" id="1.10.10.10">
    <property type="entry name" value="Winged helix-like DNA-binding domain superfamily/Winged helix DNA-binding domain"/>
    <property type="match status" value="1"/>
</dbReference>